<keyword evidence="3 4" id="KW-0964">Secreted</keyword>
<evidence type="ECO:0000256" key="3">
    <source>
        <dbReference type="ARBA" id="ARBA00022525"/>
    </source>
</evidence>
<proteinExistence type="inferred from homology"/>
<sequence length="192" mass="21198">MEKLCMMLMLMLCSAVMAMPVVLGIDESPKAVEEWFQNLSHRKEKLTKLHFYFHDIVSGKNPTAIHVAQANTTFTSPTLFGLVNMMDDALTVGPEPDSKIVGRAQGIYGSACLEDFGLLMTLNFVFTEGKHNGSTLSVLGRNSAFHEYREMPIVGGSGVFRVARGVATAKTIWFNLTTGDAVVEYQVMVLHY</sequence>
<name>A0AA88QDG8_9ASTE</name>
<gene>
    <name evidence="5" type="ORF">RJ640_029162</name>
</gene>
<dbReference type="InterPro" id="IPR044859">
    <property type="entry name" value="Allene_oxi_cyc_Dirigent"/>
</dbReference>
<feature type="chain" id="PRO_5041517819" description="Dirigent protein" evidence="4">
    <location>
        <begin position="19"/>
        <end position="192"/>
    </location>
</feature>
<dbReference type="EMBL" id="JAVXUO010003061">
    <property type="protein sequence ID" value="KAK2967087.1"/>
    <property type="molecule type" value="Genomic_DNA"/>
</dbReference>
<comment type="function">
    <text evidence="4">Dirigent proteins impart stereoselectivity on the phenoxy radical-coupling reaction, yielding optically active lignans from two molecules of coniferyl alcohol in the biosynthesis of lignans, flavonolignans, and alkaloids and thus plays a central role in plant secondary metabolism.</text>
</comment>
<comment type="subunit">
    <text evidence="2 4">Homodimer.</text>
</comment>
<evidence type="ECO:0000313" key="5">
    <source>
        <dbReference type="EMBL" id="KAK2967087.1"/>
    </source>
</evidence>
<reference evidence="5" key="1">
    <citation type="submission" date="2022-12" db="EMBL/GenBank/DDBJ databases">
        <title>Draft genome assemblies for two species of Escallonia (Escalloniales).</title>
        <authorList>
            <person name="Chanderbali A."/>
            <person name="Dervinis C."/>
            <person name="Anghel I."/>
            <person name="Soltis D."/>
            <person name="Soltis P."/>
            <person name="Zapata F."/>
        </authorList>
    </citation>
    <scope>NUCLEOTIDE SEQUENCE</scope>
    <source>
        <strain evidence="5">UCBG92.1500</strain>
        <tissue evidence="5">Leaf</tissue>
    </source>
</reference>
<dbReference type="InterPro" id="IPR004265">
    <property type="entry name" value="Dirigent"/>
</dbReference>
<feature type="signal peptide" evidence="4">
    <location>
        <begin position="1"/>
        <end position="18"/>
    </location>
</feature>
<evidence type="ECO:0000313" key="6">
    <source>
        <dbReference type="Proteomes" id="UP001187471"/>
    </source>
</evidence>
<organism evidence="5 6">
    <name type="scientific">Escallonia rubra</name>
    <dbReference type="NCBI Taxonomy" id="112253"/>
    <lineage>
        <taxon>Eukaryota</taxon>
        <taxon>Viridiplantae</taxon>
        <taxon>Streptophyta</taxon>
        <taxon>Embryophyta</taxon>
        <taxon>Tracheophyta</taxon>
        <taxon>Spermatophyta</taxon>
        <taxon>Magnoliopsida</taxon>
        <taxon>eudicotyledons</taxon>
        <taxon>Gunneridae</taxon>
        <taxon>Pentapetalae</taxon>
        <taxon>asterids</taxon>
        <taxon>campanulids</taxon>
        <taxon>Escalloniales</taxon>
        <taxon>Escalloniaceae</taxon>
        <taxon>Escallonia</taxon>
    </lineage>
</organism>
<dbReference type="Pfam" id="PF03018">
    <property type="entry name" value="Dirigent"/>
    <property type="match status" value="1"/>
</dbReference>
<dbReference type="Proteomes" id="UP001187471">
    <property type="component" value="Unassembled WGS sequence"/>
</dbReference>
<keyword evidence="6" id="KW-1185">Reference proteome</keyword>
<dbReference type="GO" id="GO:0009699">
    <property type="term" value="P:phenylpropanoid biosynthetic process"/>
    <property type="evidence" value="ECO:0007669"/>
    <property type="project" value="UniProtKB-ARBA"/>
</dbReference>
<evidence type="ECO:0000256" key="2">
    <source>
        <dbReference type="ARBA" id="ARBA00011738"/>
    </source>
</evidence>
<accession>A0AA88QDG8</accession>
<comment type="caution">
    <text evidence="5">The sequence shown here is derived from an EMBL/GenBank/DDBJ whole genome shotgun (WGS) entry which is preliminary data.</text>
</comment>
<keyword evidence="4" id="KW-0732">Signal</keyword>
<dbReference type="GO" id="GO:0048046">
    <property type="term" value="C:apoplast"/>
    <property type="evidence" value="ECO:0007669"/>
    <property type="project" value="UniProtKB-SubCell"/>
</dbReference>
<comment type="subcellular location">
    <subcellularLocation>
        <location evidence="4">Secreted</location>
        <location evidence="4">Extracellular space</location>
        <location evidence="4">Apoplast</location>
    </subcellularLocation>
</comment>
<protein>
    <recommendedName>
        <fullName evidence="4">Dirigent protein</fullName>
    </recommendedName>
</protein>
<dbReference type="Gene3D" id="2.40.480.10">
    <property type="entry name" value="Allene oxide cyclase-like"/>
    <property type="match status" value="1"/>
</dbReference>
<comment type="similarity">
    <text evidence="1 4">Belongs to the plant dirigent protein family.</text>
</comment>
<evidence type="ECO:0000256" key="4">
    <source>
        <dbReference type="RuleBase" id="RU363099"/>
    </source>
</evidence>
<keyword evidence="4" id="KW-0052">Apoplast</keyword>
<dbReference type="PANTHER" id="PTHR21495">
    <property type="entry name" value="NUCLEOPORIN-RELATED"/>
    <property type="match status" value="1"/>
</dbReference>
<dbReference type="AlphaFoldDB" id="A0AA88QDG8"/>
<evidence type="ECO:0000256" key="1">
    <source>
        <dbReference type="ARBA" id="ARBA00010746"/>
    </source>
</evidence>